<dbReference type="InterPro" id="IPR040141">
    <property type="entry name" value="ZPR1"/>
</dbReference>
<dbReference type="EMBL" id="JASNVW010000001">
    <property type="protein sequence ID" value="MDK6027776.1"/>
    <property type="molecule type" value="Genomic_DNA"/>
</dbReference>
<dbReference type="SMART" id="SM00709">
    <property type="entry name" value="Zpr1"/>
    <property type="match status" value="1"/>
</dbReference>
<dbReference type="PANTHER" id="PTHR10876:SF0">
    <property type="entry name" value="ZINC FINGER PROTEIN ZPR1"/>
    <property type="match status" value="1"/>
</dbReference>
<organism evidence="2 3">
    <name type="scientific">Ignisphaera cupida</name>
    <dbReference type="NCBI Taxonomy" id="3050454"/>
    <lineage>
        <taxon>Archaea</taxon>
        <taxon>Thermoproteota</taxon>
        <taxon>Thermoprotei</taxon>
        <taxon>Desulfurococcales</taxon>
        <taxon>Desulfurococcaceae</taxon>
        <taxon>Ignisphaera</taxon>
    </lineage>
</organism>
<reference evidence="2 3" key="1">
    <citation type="submission" date="2023-05" db="EMBL/GenBank/DDBJ databases">
        <title>A new hyperthermophilic archaea 'Ignisphaera cupida' sp. nov. and description of the family 'Ignisphaeraceae' fam. nov.</title>
        <authorList>
            <person name="Podosokorskaya O.A."/>
            <person name="Elcheninov A.G."/>
            <person name="Klukina A."/>
            <person name="Merkel A.Y."/>
        </authorList>
    </citation>
    <scope>NUCLEOTIDE SEQUENCE [LARGE SCALE GENOMIC DNA]</scope>
    <source>
        <strain evidence="2 3">4213-co</strain>
    </source>
</reference>
<dbReference type="InterPro" id="IPR004457">
    <property type="entry name" value="Znf_ZPR1"/>
</dbReference>
<keyword evidence="3" id="KW-1185">Reference proteome</keyword>
<dbReference type="AlphaFoldDB" id="A0ABD4Z390"/>
<comment type="caution">
    <text evidence="2">The sequence shown here is derived from an EMBL/GenBank/DDBJ whole genome shotgun (WGS) entry which is preliminary data.</text>
</comment>
<accession>A0ABD4Z390</accession>
<protein>
    <recommendedName>
        <fullName evidence="1">Zinc finger ZPR1-type domain-containing protein</fullName>
    </recommendedName>
</protein>
<evidence type="ECO:0000313" key="2">
    <source>
        <dbReference type="EMBL" id="MDK6027776.1"/>
    </source>
</evidence>
<evidence type="ECO:0000313" key="3">
    <source>
        <dbReference type="Proteomes" id="UP001529235"/>
    </source>
</evidence>
<feature type="domain" description="Zinc finger ZPR1-type" evidence="1">
    <location>
        <begin position="18"/>
        <end position="169"/>
    </location>
</feature>
<dbReference type="Proteomes" id="UP001529235">
    <property type="component" value="Unassembled WGS sequence"/>
</dbReference>
<dbReference type="Gene3D" id="2.20.25.420">
    <property type="entry name" value="ZPR1, zinc finger domain"/>
    <property type="match status" value="1"/>
</dbReference>
<sequence length="178" mass="19960">MNTEDQLNNAKPFVIGTEKCPVCNSIATINIYTYETPPNEKIIIMTMKCENCGFKTSTIIPIATSFSNKCIAIEIATPQDLNTLIYVPEDSIIEISEINIKIEVSQLKFGNILTIDAILLYVLELLEQIASSENNMQNIKLLNEILNGNVNKKITIIIKSEYGVEVLKSHSNENYRVC</sequence>
<gene>
    <name evidence="2" type="ORF">QPL79_00100</name>
</gene>
<dbReference type="PANTHER" id="PTHR10876">
    <property type="entry name" value="ZINC FINGER PROTEIN ZPR1"/>
    <property type="match status" value="1"/>
</dbReference>
<proteinExistence type="predicted"/>
<dbReference type="InterPro" id="IPR042452">
    <property type="entry name" value="ZPR1_Znf1/2"/>
</dbReference>
<evidence type="ECO:0000259" key="1">
    <source>
        <dbReference type="SMART" id="SM00709"/>
    </source>
</evidence>
<dbReference type="Pfam" id="PF03367">
    <property type="entry name" value="Zn_ribbon_ZPR1"/>
    <property type="match status" value="1"/>
</dbReference>
<dbReference type="RefSeq" id="WP_285272761.1">
    <property type="nucleotide sequence ID" value="NZ_JASNVW010000001.1"/>
</dbReference>
<name>A0ABD4Z390_9CREN</name>